<evidence type="ECO:0000256" key="3">
    <source>
        <dbReference type="PROSITE-ProRule" id="PRU00023"/>
    </source>
</evidence>
<dbReference type="eggNOG" id="KOG4177">
    <property type="taxonomic scope" value="Eukaryota"/>
</dbReference>
<dbReference type="InterPro" id="IPR002110">
    <property type="entry name" value="Ankyrin_rpt"/>
</dbReference>
<dbReference type="InterPro" id="IPR036770">
    <property type="entry name" value="Ankyrin_rpt-contain_sf"/>
</dbReference>
<protein>
    <submittedName>
        <fullName evidence="6">Uncharacterized protein</fullName>
    </submittedName>
</protein>
<feature type="region of interest" description="Disordered" evidence="5">
    <location>
        <begin position="59"/>
        <end position="106"/>
    </location>
</feature>
<feature type="repeat" description="ANK" evidence="3">
    <location>
        <begin position="541"/>
        <end position="573"/>
    </location>
</feature>
<dbReference type="VEuPathDB" id="TrichDB:TVAGG3_0047850"/>
<feature type="repeat" description="ANK" evidence="3">
    <location>
        <begin position="993"/>
        <end position="1025"/>
    </location>
</feature>
<feature type="compositionally biased region" description="Polar residues" evidence="5">
    <location>
        <begin position="70"/>
        <end position="81"/>
    </location>
</feature>
<dbReference type="Pfam" id="PF12796">
    <property type="entry name" value="Ank_2"/>
    <property type="match status" value="3"/>
</dbReference>
<dbReference type="Gene3D" id="1.25.40.20">
    <property type="entry name" value="Ankyrin repeat-containing domain"/>
    <property type="match status" value="5"/>
</dbReference>
<dbReference type="VEuPathDB" id="TrichDB:TVAG_411100"/>
<organism evidence="6 7">
    <name type="scientific">Trichomonas vaginalis (strain ATCC PRA-98 / G3)</name>
    <dbReference type="NCBI Taxonomy" id="412133"/>
    <lineage>
        <taxon>Eukaryota</taxon>
        <taxon>Metamonada</taxon>
        <taxon>Parabasalia</taxon>
        <taxon>Trichomonadida</taxon>
        <taxon>Trichomonadidae</taxon>
        <taxon>Trichomonas</taxon>
    </lineage>
</organism>
<keyword evidence="7" id="KW-1185">Reference proteome</keyword>
<dbReference type="AlphaFoldDB" id="A2DXL5"/>
<evidence type="ECO:0000313" key="7">
    <source>
        <dbReference type="Proteomes" id="UP000001542"/>
    </source>
</evidence>
<feature type="repeat" description="ANK" evidence="3">
    <location>
        <begin position="453"/>
        <end position="485"/>
    </location>
</feature>
<feature type="compositionally biased region" description="Basic and acidic residues" evidence="5">
    <location>
        <begin position="236"/>
        <end position="258"/>
    </location>
</feature>
<dbReference type="Pfam" id="PF13637">
    <property type="entry name" value="Ank_4"/>
    <property type="match status" value="1"/>
</dbReference>
<dbReference type="PANTHER" id="PTHR24198">
    <property type="entry name" value="ANKYRIN REPEAT AND PROTEIN KINASE DOMAIN-CONTAINING PROTEIN"/>
    <property type="match status" value="1"/>
</dbReference>
<dbReference type="SUPFAM" id="SSF48403">
    <property type="entry name" value="Ankyrin repeat"/>
    <property type="match status" value="2"/>
</dbReference>
<keyword evidence="1" id="KW-0677">Repeat</keyword>
<dbReference type="Proteomes" id="UP000001542">
    <property type="component" value="Unassembled WGS sequence"/>
</dbReference>
<dbReference type="RefSeq" id="XP_001327067.1">
    <property type="nucleotide sequence ID" value="XM_001327032.1"/>
</dbReference>
<evidence type="ECO:0000256" key="1">
    <source>
        <dbReference type="ARBA" id="ARBA00022737"/>
    </source>
</evidence>
<dbReference type="PANTHER" id="PTHR24198:SF165">
    <property type="entry name" value="ANKYRIN REPEAT-CONTAINING PROTEIN-RELATED"/>
    <property type="match status" value="1"/>
</dbReference>
<proteinExistence type="predicted"/>
<dbReference type="InParanoid" id="A2DXL5"/>
<dbReference type="PROSITE" id="PS50297">
    <property type="entry name" value="ANK_REP_REGION"/>
    <property type="match status" value="3"/>
</dbReference>
<evidence type="ECO:0000256" key="5">
    <source>
        <dbReference type="SAM" id="MobiDB-lite"/>
    </source>
</evidence>
<dbReference type="STRING" id="5722.A2DXL5"/>
<dbReference type="SMART" id="SM00248">
    <property type="entry name" value="ANK"/>
    <property type="match status" value="12"/>
</dbReference>
<dbReference type="PROSITE" id="PS50088">
    <property type="entry name" value="ANK_REPEAT"/>
    <property type="match status" value="3"/>
</dbReference>
<accession>A2DXL5</accession>
<keyword evidence="2 3" id="KW-0040">ANK repeat</keyword>
<dbReference type="EMBL" id="DS113264">
    <property type="protein sequence ID" value="EAY14844.1"/>
    <property type="molecule type" value="Genomic_DNA"/>
</dbReference>
<keyword evidence="4" id="KW-0175">Coiled coil</keyword>
<dbReference type="SMR" id="A2DXL5"/>
<feature type="region of interest" description="Disordered" evidence="5">
    <location>
        <begin position="233"/>
        <end position="275"/>
    </location>
</feature>
<evidence type="ECO:0000313" key="6">
    <source>
        <dbReference type="EMBL" id="EAY14844.1"/>
    </source>
</evidence>
<evidence type="ECO:0000256" key="2">
    <source>
        <dbReference type="ARBA" id="ARBA00023043"/>
    </source>
</evidence>
<feature type="region of interest" description="Disordered" evidence="5">
    <location>
        <begin position="345"/>
        <end position="364"/>
    </location>
</feature>
<feature type="coiled-coil region" evidence="4">
    <location>
        <begin position="296"/>
        <end position="330"/>
    </location>
</feature>
<reference evidence="6" key="1">
    <citation type="submission" date="2006-10" db="EMBL/GenBank/DDBJ databases">
        <authorList>
            <person name="Amadeo P."/>
            <person name="Zhao Q."/>
            <person name="Wortman J."/>
            <person name="Fraser-Liggett C."/>
            <person name="Carlton J."/>
        </authorList>
    </citation>
    <scope>NUCLEOTIDE SEQUENCE</scope>
    <source>
        <strain evidence="6">G3</strain>
    </source>
</reference>
<evidence type="ECO:0000256" key="4">
    <source>
        <dbReference type="SAM" id="Coils"/>
    </source>
</evidence>
<gene>
    <name evidence="6" type="ORF">TVAG_411100</name>
</gene>
<sequence length="1035" mass="117555">MKPKAATPTRKIIKRRIIRKKTIIIPKRKVVKKEKNINTQETPNNTLENKSEIILQKVIENNEKSDDNESLTSQSPKFNNVSDDSSDSEKISIKSSTSNQVPPPKLLTSSFERFVFVSEDEEESSSDPGTIDSIDNSAIIDKTKLLNKKIVKDEMESQTDSLTSLKTDHNIGETKQKNPKLSLQYEKSFEILQESDSVSSQTKRKKVPPPKLDISFNIPVDVEGQTKPLSISTETAKVDISDKPKSSIDTSFDEKLPKANDPGSPHLENRNPHIWSDKRSFNSQKIQRKAVYLDDDNKYEKRFDDLSAKINEINEKLSNLKQKSDNEITTEENISLFKTTDSLYMGESDPSYNNQQSKPETKQNEEEECIYFEDENLTFDPPSENYEKYNDLISDIKSGRITAVQAFIMKEHPNVVTSRGSTILHVASHYDQLQIVNLILRMNEINIDAVDSHGMTALGRACENGTLEIVKLLIDNGARTDIIDGKGHKAIDATNKNNFTILARETASGNYENVKYLLKHGATPNIVSNKGTVAIDGVNENGETLLHIKSRDGDIKAIKFLIKNDANACIRDKNGQLPIHIASKHKDKELRHKIMDELSYSMTKSSTDFIDLMLRDNKLFIRNKSNYIKKAIDFCANEVIPFLLNNGCECDTIDEDGCSLLHYAAKVPNLNEEKQFEMTKVIEILEVNGSLFCFDKKGRTPLHYAAANNYQIICRYFIGKDTRRLTLQDAEGNTPFDLATTEQMKKFITNLNSSMKKSKEMKEQKFLKLHSNYLTPEDIIEMIKLDYNHALKHYVKSGKLSLKYKTKEKPHSSLLHISAMYDSIRCFFFLISHKADIMLVDDDNHTAFQVAAINNAVSVLTAFIDLDFKPEEKNSEEMLSLTGEMNESYYVLDSYIDYTNIVYQFFKNYDVTILTQNYNFFTKLIFFDMCILNQNVAENIMESNILNINAVNTFGENAIYHIVKYGDDSQNDQHELIKKLVKFGCNPNAQRLDGNTPLHAALISKNLGFIETLISCGGDDTISNDNGTIVRNMIE</sequence>
<reference evidence="6" key="2">
    <citation type="journal article" date="2007" name="Science">
        <title>Draft genome sequence of the sexually transmitted pathogen Trichomonas vaginalis.</title>
        <authorList>
            <person name="Carlton J.M."/>
            <person name="Hirt R.P."/>
            <person name="Silva J.C."/>
            <person name="Delcher A.L."/>
            <person name="Schatz M."/>
            <person name="Zhao Q."/>
            <person name="Wortman J.R."/>
            <person name="Bidwell S.L."/>
            <person name="Alsmark U.C.M."/>
            <person name="Besteiro S."/>
            <person name="Sicheritz-Ponten T."/>
            <person name="Noel C.J."/>
            <person name="Dacks J.B."/>
            <person name="Foster P.G."/>
            <person name="Simillion C."/>
            <person name="Van de Peer Y."/>
            <person name="Miranda-Saavedra D."/>
            <person name="Barton G.J."/>
            <person name="Westrop G.D."/>
            <person name="Mueller S."/>
            <person name="Dessi D."/>
            <person name="Fiori P.L."/>
            <person name="Ren Q."/>
            <person name="Paulsen I."/>
            <person name="Zhang H."/>
            <person name="Bastida-Corcuera F.D."/>
            <person name="Simoes-Barbosa A."/>
            <person name="Brown M.T."/>
            <person name="Hayes R.D."/>
            <person name="Mukherjee M."/>
            <person name="Okumura C.Y."/>
            <person name="Schneider R."/>
            <person name="Smith A.J."/>
            <person name="Vanacova S."/>
            <person name="Villalvazo M."/>
            <person name="Haas B.J."/>
            <person name="Pertea M."/>
            <person name="Feldblyum T.V."/>
            <person name="Utterback T.R."/>
            <person name="Shu C.L."/>
            <person name="Osoegawa K."/>
            <person name="de Jong P.J."/>
            <person name="Hrdy I."/>
            <person name="Horvathova L."/>
            <person name="Zubacova Z."/>
            <person name="Dolezal P."/>
            <person name="Malik S.B."/>
            <person name="Logsdon J.M. Jr."/>
            <person name="Henze K."/>
            <person name="Gupta A."/>
            <person name="Wang C.C."/>
            <person name="Dunne R.L."/>
            <person name="Upcroft J.A."/>
            <person name="Upcroft P."/>
            <person name="White O."/>
            <person name="Salzberg S.L."/>
            <person name="Tang P."/>
            <person name="Chiu C.-H."/>
            <person name="Lee Y.-S."/>
            <person name="Embley T.M."/>
            <person name="Coombs G.H."/>
            <person name="Mottram J.C."/>
            <person name="Tachezy J."/>
            <person name="Fraser-Liggett C.M."/>
            <person name="Johnson P.J."/>
        </authorList>
    </citation>
    <scope>NUCLEOTIDE SEQUENCE [LARGE SCALE GENOMIC DNA]</scope>
    <source>
        <strain evidence="6">G3</strain>
    </source>
</reference>
<name>A2DXL5_TRIV3</name>
<dbReference type="KEGG" id="tva:4772843"/>